<evidence type="ECO:0000313" key="1">
    <source>
        <dbReference type="EMBL" id="CAH6421953.1"/>
    </source>
</evidence>
<accession>A0A9P0VB06</accession>
<evidence type="ECO:0000313" key="3">
    <source>
        <dbReference type="Proteomes" id="UP001154314"/>
    </source>
</evidence>
<dbReference type="EMBL" id="OW991346">
    <property type="protein sequence ID" value="CAH6421953.1"/>
    <property type="molecule type" value="Genomic_DNA"/>
</dbReference>
<gene>
    <name evidence="1" type="ORF">BAMTRB_019</name>
    <name evidence="2" type="ORF">BAMTRB_048</name>
</gene>
<keyword evidence="3" id="KW-1185">Reference proteome</keyword>
<evidence type="ECO:0000313" key="2">
    <source>
        <dbReference type="EMBL" id="CAI9888971.1"/>
    </source>
</evidence>
<name>A0A9P0VB06_9CAUD</name>
<sequence length="27" mass="2971">MPTLRSTLLVSIDLMFPLIVVYSNSGC</sequence>
<dbReference type="Proteomes" id="UP001154314">
    <property type="component" value="Chromosome"/>
</dbReference>
<reference evidence="1" key="1">
    <citation type="submission" date="2023-04" db="EMBL/GenBank/DDBJ databases">
        <authorList>
            <person name="Kelly A."/>
        </authorList>
    </citation>
    <scope>NUCLEOTIDE SEQUENCE</scope>
</reference>
<dbReference type="EMBL" id="OW991346">
    <property type="protein sequence ID" value="CAI9888971.1"/>
    <property type="molecule type" value="Genomic_DNA"/>
</dbReference>
<protein>
    <submittedName>
        <fullName evidence="1">Uncharacterized protein</fullName>
    </submittedName>
</protein>
<organism evidence="1 3">
    <name type="scientific">Escherichia phage vB_Eco_Bam</name>
    <dbReference type="NCBI Taxonomy" id="2898833"/>
    <lineage>
        <taxon>Viruses</taxon>
        <taxon>Duplodnaviria</taxon>
        <taxon>Heunggongvirae</taxon>
        <taxon>Uroviricota</taxon>
        <taxon>Caudoviricetes</taxon>
        <taxon>Autographivirales</taxon>
        <taxon>Autotranscriptaviridae</taxon>
        <taxon>Studiervirinae</taxon>
        <taxon>Bamvirus</taxon>
        <taxon>Bamvirus bam</taxon>
    </lineage>
</organism>
<proteinExistence type="predicted"/>